<sequence length="96" mass="10372">MFINLPRGPCPCPIRAHVPCTRLSTSRGAGKAYHCPRWCHRCAGLAPRCTTHIPHGRPIGERICPCVSTRLDQVETLDVMHCGGGCGAHHPSGHEA</sequence>
<evidence type="ECO:0000313" key="1">
    <source>
        <dbReference type="EMBL" id="ERN19335.1"/>
    </source>
</evidence>
<dbReference type="HOGENOM" id="CLU_2362541_0_0_1"/>
<protein>
    <submittedName>
        <fullName evidence="1">Uncharacterized protein</fullName>
    </submittedName>
</protein>
<organism evidence="1 2">
    <name type="scientific">Amborella trichopoda</name>
    <dbReference type="NCBI Taxonomy" id="13333"/>
    <lineage>
        <taxon>Eukaryota</taxon>
        <taxon>Viridiplantae</taxon>
        <taxon>Streptophyta</taxon>
        <taxon>Embryophyta</taxon>
        <taxon>Tracheophyta</taxon>
        <taxon>Spermatophyta</taxon>
        <taxon>Magnoliopsida</taxon>
        <taxon>Amborellales</taxon>
        <taxon>Amborellaceae</taxon>
        <taxon>Amborella</taxon>
    </lineage>
</organism>
<gene>
    <name evidence="1" type="ORF">AMTR_s00069p00093200</name>
</gene>
<dbReference type="EMBL" id="KI392069">
    <property type="protein sequence ID" value="ERN19335.1"/>
    <property type="molecule type" value="Genomic_DNA"/>
</dbReference>
<keyword evidence="2" id="KW-1185">Reference proteome</keyword>
<proteinExistence type="predicted"/>
<dbReference type="AlphaFoldDB" id="U5DAS4"/>
<reference evidence="2" key="1">
    <citation type="journal article" date="2013" name="Science">
        <title>The Amborella genome and the evolution of flowering plants.</title>
        <authorList>
            <consortium name="Amborella Genome Project"/>
        </authorList>
    </citation>
    <scope>NUCLEOTIDE SEQUENCE [LARGE SCALE GENOMIC DNA]</scope>
</reference>
<accession>U5DAS4</accession>
<dbReference type="Gramene" id="ERN19335">
    <property type="protein sequence ID" value="ERN19335"/>
    <property type="gene ID" value="AMTR_s00069p00093200"/>
</dbReference>
<name>U5DAS4_AMBTC</name>
<dbReference type="Proteomes" id="UP000017836">
    <property type="component" value="Unassembled WGS sequence"/>
</dbReference>
<evidence type="ECO:0000313" key="2">
    <source>
        <dbReference type="Proteomes" id="UP000017836"/>
    </source>
</evidence>